<dbReference type="InterPro" id="IPR001789">
    <property type="entry name" value="Sig_transdc_resp-reg_receiver"/>
</dbReference>
<dbReference type="OrthoDB" id="9790442at2"/>
<keyword evidence="6" id="KW-0804">Transcription</keyword>
<feature type="DNA-binding region" description="OmpR/PhoB-type" evidence="9">
    <location>
        <begin position="124"/>
        <end position="222"/>
    </location>
</feature>
<evidence type="ECO:0000256" key="9">
    <source>
        <dbReference type="PROSITE-ProRule" id="PRU01091"/>
    </source>
</evidence>
<evidence type="ECO:0000259" key="11">
    <source>
        <dbReference type="PROSITE" id="PS51755"/>
    </source>
</evidence>
<dbReference type="GO" id="GO:0005829">
    <property type="term" value="C:cytosol"/>
    <property type="evidence" value="ECO:0007669"/>
    <property type="project" value="TreeGrafter"/>
</dbReference>
<dbReference type="Pfam" id="PF00072">
    <property type="entry name" value="Response_reg"/>
    <property type="match status" value="1"/>
</dbReference>
<feature type="domain" description="OmpR/PhoB-type" evidence="11">
    <location>
        <begin position="124"/>
        <end position="222"/>
    </location>
</feature>
<evidence type="ECO:0000256" key="4">
    <source>
        <dbReference type="ARBA" id="ARBA00023015"/>
    </source>
</evidence>
<name>A0A1T4ZS05_9FIRM</name>
<sequence length="225" mass="25667">MKILLAEDEKELSNALVMLLSHNNYVVDAVYDGEDALSYAQEIDYDIIILDIMMPKLNGYQVLSKLREKNCKAPILMLTAKSHVDDKVTGLELGADDYLTKPFEMKELLARIKALLRRPQNFNADILEFGDMYLNRDTCQIICNNQQVVLNKKEFQTMELLILNSKQILSKDLIMDKIWGYESDAEINVVWVNISSLRKKLAKLDSKVTIASIRGLGYKIEVGCD</sequence>
<dbReference type="PANTHER" id="PTHR48111:SF22">
    <property type="entry name" value="REGULATOR OF RPOS"/>
    <property type="match status" value="1"/>
</dbReference>
<keyword evidence="3" id="KW-0902">Two-component regulatory system</keyword>
<dbReference type="InterPro" id="IPR011006">
    <property type="entry name" value="CheY-like_superfamily"/>
</dbReference>
<organism evidence="12 13">
    <name type="scientific">Acetoanaerobium noterae</name>
    <dbReference type="NCBI Taxonomy" id="745369"/>
    <lineage>
        <taxon>Bacteria</taxon>
        <taxon>Bacillati</taxon>
        <taxon>Bacillota</taxon>
        <taxon>Clostridia</taxon>
        <taxon>Peptostreptococcales</taxon>
        <taxon>Filifactoraceae</taxon>
        <taxon>Acetoanaerobium</taxon>
    </lineage>
</organism>
<reference evidence="13" key="1">
    <citation type="submission" date="2017-02" db="EMBL/GenBank/DDBJ databases">
        <authorList>
            <person name="Varghese N."/>
            <person name="Submissions S."/>
        </authorList>
    </citation>
    <scope>NUCLEOTIDE SEQUENCE [LARGE SCALE GENOMIC DNA]</scope>
    <source>
        <strain evidence="13">ATCC 35199</strain>
    </source>
</reference>
<proteinExistence type="predicted"/>
<dbReference type="Proteomes" id="UP000243406">
    <property type="component" value="Unassembled WGS sequence"/>
</dbReference>
<accession>A0A1T4ZS05</accession>
<evidence type="ECO:0000313" key="12">
    <source>
        <dbReference type="EMBL" id="SKB25478.1"/>
    </source>
</evidence>
<dbReference type="InterPro" id="IPR039420">
    <property type="entry name" value="WalR-like"/>
</dbReference>
<dbReference type="PROSITE" id="PS51755">
    <property type="entry name" value="OMPR_PHOB"/>
    <property type="match status" value="1"/>
</dbReference>
<gene>
    <name evidence="12" type="ORF">SAMN02745120_0308</name>
</gene>
<dbReference type="Pfam" id="PF00486">
    <property type="entry name" value="Trans_reg_C"/>
    <property type="match status" value="1"/>
</dbReference>
<evidence type="ECO:0000256" key="1">
    <source>
        <dbReference type="ARBA" id="ARBA00018672"/>
    </source>
</evidence>
<dbReference type="PANTHER" id="PTHR48111">
    <property type="entry name" value="REGULATOR OF RPOS"/>
    <property type="match status" value="1"/>
</dbReference>
<dbReference type="Gene3D" id="1.10.10.10">
    <property type="entry name" value="Winged helix-like DNA-binding domain superfamily/Winged helix DNA-binding domain"/>
    <property type="match status" value="1"/>
</dbReference>
<protein>
    <recommendedName>
        <fullName evidence="1">Stage 0 sporulation protein A homolog</fullName>
    </recommendedName>
</protein>
<keyword evidence="13" id="KW-1185">Reference proteome</keyword>
<dbReference type="AlphaFoldDB" id="A0A1T4ZS05"/>
<dbReference type="SMART" id="SM00862">
    <property type="entry name" value="Trans_reg_C"/>
    <property type="match status" value="1"/>
</dbReference>
<evidence type="ECO:0000259" key="10">
    <source>
        <dbReference type="PROSITE" id="PS50110"/>
    </source>
</evidence>
<dbReference type="GO" id="GO:0000976">
    <property type="term" value="F:transcription cis-regulatory region binding"/>
    <property type="evidence" value="ECO:0007669"/>
    <property type="project" value="TreeGrafter"/>
</dbReference>
<keyword evidence="2 8" id="KW-0597">Phosphoprotein</keyword>
<dbReference type="InterPro" id="IPR001867">
    <property type="entry name" value="OmpR/PhoB-type_DNA-bd"/>
</dbReference>
<dbReference type="GO" id="GO:0000156">
    <property type="term" value="F:phosphorelay response regulator activity"/>
    <property type="evidence" value="ECO:0007669"/>
    <property type="project" value="TreeGrafter"/>
</dbReference>
<dbReference type="GO" id="GO:0006355">
    <property type="term" value="P:regulation of DNA-templated transcription"/>
    <property type="evidence" value="ECO:0007669"/>
    <property type="project" value="InterPro"/>
</dbReference>
<evidence type="ECO:0000256" key="3">
    <source>
        <dbReference type="ARBA" id="ARBA00023012"/>
    </source>
</evidence>
<evidence type="ECO:0000256" key="2">
    <source>
        <dbReference type="ARBA" id="ARBA00022553"/>
    </source>
</evidence>
<feature type="modified residue" description="4-aspartylphosphate" evidence="8">
    <location>
        <position position="51"/>
    </location>
</feature>
<evidence type="ECO:0000256" key="6">
    <source>
        <dbReference type="ARBA" id="ARBA00023163"/>
    </source>
</evidence>
<evidence type="ECO:0000313" key="13">
    <source>
        <dbReference type="Proteomes" id="UP000243406"/>
    </source>
</evidence>
<keyword evidence="4" id="KW-0805">Transcription regulation</keyword>
<keyword evidence="5 9" id="KW-0238">DNA-binding</keyword>
<evidence type="ECO:0000256" key="7">
    <source>
        <dbReference type="ARBA" id="ARBA00024867"/>
    </source>
</evidence>
<comment type="function">
    <text evidence="7">May play the central regulatory role in sporulation. It may be an element of the effector pathway responsible for the activation of sporulation genes in response to nutritional stress. Spo0A may act in concert with spo0H (a sigma factor) to control the expression of some genes that are critical to the sporulation process.</text>
</comment>
<feature type="domain" description="Response regulatory" evidence="10">
    <location>
        <begin position="2"/>
        <end position="116"/>
    </location>
</feature>
<dbReference type="CDD" id="cd00383">
    <property type="entry name" value="trans_reg_C"/>
    <property type="match status" value="1"/>
</dbReference>
<dbReference type="FunFam" id="3.40.50.2300:FF:000002">
    <property type="entry name" value="DNA-binding response regulator PhoP"/>
    <property type="match status" value="1"/>
</dbReference>
<dbReference type="GO" id="GO:0032993">
    <property type="term" value="C:protein-DNA complex"/>
    <property type="evidence" value="ECO:0007669"/>
    <property type="project" value="TreeGrafter"/>
</dbReference>
<dbReference type="Gene3D" id="6.10.250.690">
    <property type="match status" value="1"/>
</dbReference>
<dbReference type="RefSeq" id="WP_013361815.1">
    <property type="nucleotide sequence ID" value="NZ_CP154629.1"/>
</dbReference>
<dbReference type="PROSITE" id="PS50110">
    <property type="entry name" value="RESPONSE_REGULATORY"/>
    <property type="match status" value="1"/>
</dbReference>
<evidence type="ECO:0000256" key="5">
    <source>
        <dbReference type="ARBA" id="ARBA00023125"/>
    </source>
</evidence>
<dbReference type="Gene3D" id="3.40.50.2300">
    <property type="match status" value="1"/>
</dbReference>
<dbReference type="InterPro" id="IPR036388">
    <property type="entry name" value="WH-like_DNA-bd_sf"/>
</dbReference>
<dbReference type="EMBL" id="FUYN01000001">
    <property type="protein sequence ID" value="SKB25478.1"/>
    <property type="molecule type" value="Genomic_DNA"/>
</dbReference>
<evidence type="ECO:0000256" key="8">
    <source>
        <dbReference type="PROSITE-ProRule" id="PRU00169"/>
    </source>
</evidence>
<dbReference type="SMART" id="SM00448">
    <property type="entry name" value="REC"/>
    <property type="match status" value="1"/>
</dbReference>
<dbReference type="SUPFAM" id="SSF52172">
    <property type="entry name" value="CheY-like"/>
    <property type="match status" value="1"/>
</dbReference>